<dbReference type="AlphaFoldDB" id="A0A6J8DJZ2"/>
<feature type="domain" description="Galectin" evidence="3">
    <location>
        <begin position="37"/>
        <end position="202"/>
    </location>
</feature>
<gene>
    <name evidence="4" type="ORF">MCOR_41799</name>
</gene>
<dbReference type="Pfam" id="PF00337">
    <property type="entry name" value="Gal-bind_lectin"/>
    <property type="match status" value="1"/>
</dbReference>
<dbReference type="EMBL" id="CACVKT020007531">
    <property type="protein sequence ID" value="CAC5408406.1"/>
    <property type="molecule type" value="Genomic_DNA"/>
</dbReference>
<keyword evidence="1 2" id="KW-0430">Lectin</keyword>
<name>A0A6J8DJZ2_MYTCO</name>
<dbReference type="SUPFAM" id="SSF49899">
    <property type="entry name" value="Concanavalin A-like lectins/glucanases"/>
    <property type="match status" value="1"/>
</dbReference>
<organism evidence="4 5">
    <name type="scientific">Mytilus coruscus</name>
    <name type="common">Sea mussel</name>
    <dbReference type="NCBI Taxonomy" id="42192"/>
    <lineage>
        <taxon>Eukaryota</taxon>
        <taxon>Metazoa</taxon>
        <taxon>Spiralia</taxon>
        <taxon>Lophotrochozoa</taxon>
        <taxon>Mollusca</taxon>
        <taxon>Bivalvia</taxon>
        <taxon>Autobranchia</taxon>
        <taxon>Pteriomorphia</taxon>
        <taxon>Mytilida</taxon>
        <taxon>Mytiloidea</taxon>
        <taxon>Mytilidae</taxon>
        <taxon>Mytilinae</taxon>
        <taxon>Mytilus</taxon>
    </lineage>
</organism>
<dbReference type="Gene3D" id="2.60.120.200">
    <property type="match status" value="1"/>
</dbReference>
<dbReference type="InterPro" id="IPR001079">
    <property type="entry name" value="Galectin_CRD"/>
</dbReference>
<dbReference type="Proteomes" id="UP000507470">
    <property type="component" value="Unassembled WGS sequence"/>
</dbReference>
<dbReference type="OrthoDB" id="6166177at2759"/>
<proteinExistence type="predicted"/>
<dbReference type="InterPro" id="IPR013320">
    <property type="entry name" value="ConA-like_dom_sf"/>
</dbReference>
<sequence>MVCHFGCDSVNRFLMSSSQDVWSRSRHYMIKVIRKKDYLQLALQLEEKSTITMNYVKLSSWGKRIVVGEDFTIEVKCNKSSEMADPQGYGINFQKKLKEEDAGIIFHFKPVAPESAVYFRTLQVNEANKKTSWDSKTMTIQDDNVKEIYFANSFKLKLKPVTESSILVYVNDKFKTEYECPNKKITDTEYIFFSPSVSIEQC</sequence>
<reference evidence="4 5" key="1">
    <citation type="submission" date="2020-06" db="EMBL/GenBank/DDBJ databases">
        <authorList>
            <person name="Li R."/>
            <person name="Bekaert M."/>
        </authorList>
    </citation>
    <scope>NUCLEOTIDE SEQUENCE [LARGE SCALE GENOMIC DNA]</scope>
    <source>
        <strain evidence="5">wild</strain>
    </source>
</reference>
<evidence type="ECO:0000313" key="5">
    <source>
        <dbReference type="Proteomes" id="UP000507470"/>
    </source>
</evidence>
<evidence type="ECO:0000256" key="2">
    <source>
        <dbReference type="RuleBase" id="RU102079"/>
    </source>
</evidence>
<evidence type="ECO:0000259" key="3">
    <source>
        <dbReference type="PROSITE" id="PS51304"/>
    </source>
</evidence>
<protein>
    <recommendedName>
        <fullName evidence="2">Galectin</fullName>
    </recommendedName>
</protein>
<dbReference type="PROSITE" id="PS51304">
    <property type="entry name" value="GALECTIN"/>
    <property type="match status" value="1"/>
</dbReference>
<evidence type="ECO:0000256" key="1">
    <source>
        <dbReference type="ARBA" id="ARBA00022734"/>
    </source>
</evidence>
<keyword evidence="5" id="KW-1185">Reference proteome</keyword>
<dbReference type="GO" id="GO:0030246">
    <property type="term" value="F:carbohydrate binding"/>
    <property type="evidence" value="ECO:0007669"/>
    <property type="project" value="UniProtKB-UniRule"/>
</dbReference>
<accession>A0A6J8DJZ2</accession>
<evidence type="ECO:0000313" key="4">
    <source>
        <dbReference type="EMBL" id="CAC5408406.1"/>
    </source>
</evidence>